<dbReference type="Pfam" id="PF04960">
    <property type="entry name" value="Glutaminase"/>
    <property type="match status" value="1"/>
</dbReference>
<dbReference type="InterPro" id="IPR015868">
    <property type="entry name" value="Glutaminase"/>
</dbReference>
<dbReference type="Gene3D" id="3.40.710.10">
    <property type="entry name" value="DD-peptidase/beta-lactamase superfamily"/>
    <property type="match status" value="1"/>
</dbReference>
<sequence>MASSTLGYTKIPFCLQFSVKPLTYAISVSTIGIDYEHKFVGKEPRGLRYNQLSSMRKESPITPLPKLVPLSSAP</sequence>
<gene>
    <name evidence="5" type="ORF">LTLLF_198700</name>
</gene>
<dbReference type="GO" id="GO:0006541">
    <property type="term" value="P:glutamine metabolic process"/>
    <property type="evidence" value="ECO:0007669"/>
    <property type="project" value="InterPro"/>
</dbReference>
<accession>A0A8J6KKV7</accession>
<evidence type="ECO:0000313" key="6">
    <source>
        <dbReference type="Proteomes" id="UP000710432"/>
    </source>
</evidence>
<proteinExistence type="inferred from homology"/>
<dbReference type="SUPFAM" id="SSF56601">
    <property type="entry name" value="beta-lactamase/transpeptidase-like"/>
    <property type="match status" value="1"/>
</dbReference>
<dbReference type="Proteomes" id="UP000710432">
    <property type="component" value="Unassembled WGS sequence"/>
</dbReference>
<reference evidence="5" key="1">
    <citation type="submission" date="2020-03" db="EMBL/GenBank/DDBJ databases">
        <title>Studies in the Genomics of Life Span.</title>
        <authorList>
            <person name="Glass D."/>
        </authorList>
    </citation>
    <scope>NUCLEOTIDE SEQUENCE</scope>
    <source>
        <strain evidence="5">LTLLF</strain>
        <tissue evidence="5">Muscle</tissue>
    </source>
</reference>
<evidence type="ECO:0000256" key="1">
    <source>
        <dbReference type="ARBA" id="ARBA00011076"/>
    </source>
</evidence>
<comment type="caution">
    <text evidence="5">The sequence shown here is derived from an EMBL/GenBank/DDBJ whole genome shotgun (WGS) entry which is preliminary data.</text>
</comment>
<evidence type="ECO:0000256" key="3">
    <source>
        <dbReference type="ARBA" id="ARBA00022801"/>
    </source>
</evidence>
<evidence type="ECO:0000256" key="2">
    <source>
        <dbReference type="ARBA" id="ARBA00012918"/>
    </source>
</evidence>
<dbReference type="EMBL" id="JAATJU010027000">
    <property type="protein sequence ID" value="KAH0500903.1"/>
    <property type="molecule type" value="Genomic_DNA"/>
</dbReference>
<dbReference type="EC" id="3.5.1.2" evidence="2"/>
<comment type="similarity">
    <text evidence="1">Belongs to the glutaminase family.</text>
</comment>
<dbReference type="InterPro" id="IPR012338">
    <property type="entry name" value="Beta-lactam/transpept-like"/>
</dbReference>
<evidence type="ECO:0000313" key="5">
    <source>
        <dbReference type="EMBL" id="KAH0500903.1"/>
    </source>
</evidence>
<name>A0A8J6KKV7_MICOH</name>
<organism evidence="5 6">
    <name type="scientific">Microtus ochrogaster</name>
    <name type="common">Prairie vole</name>
    <dbReference type="NCBI Taxonomy" id="79684"/>
    <lineage>
        <taxon>Eukaryota</taxon>
        <taxon>Metazoa</taxon>
        <taxon>Chordata</taxon>
        <taxon>Craniata</taxon>
        <taxon>Vertebrata</taxon>
        <taxon>Euteleostomi</taxon>
        <taxon>Mammalia</taxon>
        <taxon>Eutheria</taxon>
        <taxon>Euarchontoglires</taxon>
        <taxon>Glires</taxon>
        <taxon>Rodentia</taxon>
        <taxon>Myomorpha</taxon>
        <taxon>Muroidea</taxon>
        <taxon>Cricetidae</taxon>
        <taxon>Arvicolinae</taxon>
        <taxon>Microtus</taxon>
    </lineage>
</organism>
<dbReference type="GO" id="GO:0004359">
    <property type="term" value="F:glutaminase activity"/>
    <property type="evidence" value="ECO:0007669"/>
    <property type="project" value="UniProtKB-EC"/>
</dbReference>
<protein>
    <recommendedName>
        <fullName evidence="2">glutaminase</fullName>
        <ecNumber evidence="2">3.5.1.2</ecNumber>
    </recommendedName>
</protein>
<dbReference type="AlphaFoldDB" id="A0A8J6KKV7"/>
<evidence type="ECO:0000256" key="4">
    <source>
        <dbReference type="ARBA" id="ARBA00049534"/>
    </source>
</evidence>
<keyword evidence="3" id="KW-0378">Hydrolase</keyword>
<comment type="catalytic activity">
    <reaction evidence="4">
        <text>L-glutamine + H2O = L-glutamate + NH4(+)</text>
        <dbReference type="Rhea" id="RHEA:15889"/>
        <dbReference type="ChEBI" id="CHEBI:15377"/>
        <dbReference type="ChEBI" id="CHEBI:28938"/>
        <dbReference type="ChEBI" id="CHEBI:29985"/>
        <dbReference type="ChEBI" id="CHEBI:58359"/>
        <dbReference type="EC" id="3.5.1.2"/>
    </reaction>
</comment>